<dbReference type="Pfam" id="PF07679">
    <property type="entry name" value="I-set"/>
    <property type="match status" value="1"/>
</dbReference>
<dbReference type="SMART" id="SM00409">
    <property type="entry name" value="IG"/>
    <property type="match status" value="1"/>
</dbReference>
<keyword evidence="2" id="KW-0812">Transmembrane</keyword>
<gene>
    <name evidence="4" type="ORF">PSYICH_LOCUS10778</name>
</gene>
<evidence type="ECO:0000313" key="4">
    <source>
        <dbReference type="EMBL" id="CAH1110466.1"/>
    </source>
</evidence>
<evidence type="ECO:0000259" key="3">
    <source>
        <dbReference type="PROSITE" id="PS50835"/>
    </source>
</evidence>
<name>A0A9P0GGZ8_9CUCU</name>
<keyword evidence="2" id="KW-0472">Membrane</keyword>
<dbReference type="InterPro" id="IPR007110">
    <property type="entry name" value="Ig-like_dom"/>
</dbReference>
<dbReference type="InterPro" id="IPR036179">
    <property type="entry name" value="Ig-like_dom_sf"/>
</dbReference>
<dbReference type="Proteomes" id="UP001153636">
    <property type="component" value="Chromosome 5"/>
</dbReference>
<keyword evidence="5" id="KW-1185">Reference proteome</keyword>
<dbReference type="InterPro" id="IPR003599">
    <property type="entry name" value="Ig_sub"/>
</dbReference>
<feature type="region of interest" description="Disordered" evidence="1">
    <location>
        <begin position="194"/>
        <end position="230"/>
    </location>
</feature>
<reference evidence="4" key="1">
    <citation type="submission" date="2022-01" db="EMBL/GenBank/DDBJ databases">
        <authorList>
            <person name="King R."/>
        </authorList>
    </citation>
    <scope>NUCLEOTIDE SEQUENCE</scope>
</reference>
<dbReference type="CDD" id="cd00096">
    <property type="entry name" value="Ig"/>
    <property type="match status" value="1"/>
</dbReference>
<evidence type="ECO:0000256" key="2">
    <source>
        <dbReference type="SAM" id="Phobius"/>
    </source>
</evidence>
<dbReference type="InterPro" id="IPR013098">
    <property type="entry name" value="Ig_I-set"/>
</dbReference>
<dbReference type="EMBL" id="OV651817">
    <property type="protein sequence ID" value="CAH1110466.1"/>
    <property type="molecule type" value="Genomic_DNA"/>
</dbReference>
<evidence type="ECO:0000313" key="5">
    <source>
        <dbReference type="Proteomes" id="UP001153636"/>
    </source>
</evidence>
<feature type="domain" description="Ig-like" evidence="3">
    <location>
        <begin position="11"/>
        <end position="105"/>
    </location>
</feature>
<dbReference type="OrthoDB" id="5970915at2759"/>
<keyword evidence="2" id="KW-1133">Transmembrane helix</keyword>
<evidence type="ECO:0000256" key="1">
    <source>
        <dbReference type="SAM" id="MobiDB-lite"/>
    </source>
</evidence>
<dbReference type="Gene3D" id="2.60.40.10">
    <property type="entry name" value="Immunoglobulins"/>
    <property type="match status" value="1"/>
</dbReference>
<proteinExistence type="predicted"/>
<protein>
    <recommendedName>
        <fullName evidence="3">Ig-like domain-containing protein</fullName>
    </recommendedName>
</protein>
<sequence>MMEKSGEIVFIQLTAVEKNIVYTPKDTFTLACNVTEAAGTPSVVWKKGDTEVTKIESLKGKYNMKYDEAKSVVTLTISEAREEFFGNYSCIVYSGDTVESSDVITVRNKYAALWPFLGICAEVIILCAIIIVYEKKRNKTELEESDTDQSPDHSKNVTDRNFFHIILDGMHASQHQYIKVNLILHRYHLQKKQQQHDNIRSEPISRLSSGKEMNKIQSNGDGKKQEEQTNSCHHIRALGYGKLIKMYFLHMQKEISESLWMQKGRVKLLRYMHEL</sequence>
<dbReference type="InterPro" id="IPR013783">
    <property type="entry name" value="Ig-like_fold"/>
</dbReference>
<feature type="transmembrane region" description="Helical" evidence="2">
    <location>
        <begin position="112"/>
        <end position="133"/>
    </location>
</feature>
<dbReference type="AlphaFoldDB" id="A0A9P0GGZ8"/>
<dbReference type="SUPFAM" id="SSF48726">
    <property type="entry name" value="Immunoglobulin"/>
    <property type="match status" value="1"/>
</dbReference>
<organism evidence="4 5">
    <name type="scientific">Psylliodes chrysocephalus</name>
    <dbReference type="NCBI Taxonomy" id="3402493"/>
    <lineage>
        <taxon>Eukaryota</taxon>
        <taxon>Metazoa</taxon>
        <taxon>Ecdysozoa</taxon>
        <taxon>Arthropoda</taxon>
        <taxon>Hexapoda</taxon>
        <taxon>Insecta</taxon>
        <taxon>Pterygota</taxon>
        <taxon>Neoptera</taxon>
        <taxon>Endopterygota</taxon>
        <taxon>Coleoptera</taxon>
        <taxon>Polyphaga</taxon>
        <taxon>Cucujiformia</taxon>
        <taxon>Chrysomeloidea</taxon>
        <taxon>Chrysomelidae</taxon>
        <taxon>Galerucinae</taxon>
        <taxon>Alticini</taxon>
        <taxon>Psylliodes</taxon>
    </lineage>
</organism>
<dbReference type="PROSITE" id="PS50835">
    <property type="entry name" value="IG_LIKE"/>
    <property type="match status" value="1"/>
</dbReference>
<accession>A0A9P0GGZ8</accession>